<name>A0A087AEL9_9BIFI</name>
<evidence type="ECO:0000313" key="3">
    <source>
        <dbReference type="EMBL" id="KFI57219.1"/>
    </source>
</evidence>
<proteinExistence type="predicted"/>
<comment type="caution">
    <text evidence="3">The sequence shown here is derived from an EMBL/GenBank/DDBJ whole genome shotgun (WGS) entry which is preliminary data.</text>
</comment>
<dbReference type="AlphaFoldDB" id="A0A087AEL9"/>
<accession>A0A087AEL9</accession>
<reference evidence="3 4" key="1">
    <citation type="submission" date="2014-03" db="EMBL/GenBank/DDBJ databases">
        <title>Genomics of Bifidobacteria.</title>
        <authorList>
            <person name="Ventura M."/>
            <person name="Milani C."/>
            <person name="Lugli G.A."/>
        </authorList>
    </citation>
    <scope>NUCLEOTIDE SEQUENCE [LARGE SCALE GENOMIC DNA]</scope>
    <source>
        <strain evidence="3 4">LMG 11596</strain>
    </source>
</reference>
<feature type="signal peptide" evidence="1">
    <location>
        <begin position="1"/>
        <end position="39"/>
    </location>
</feature>
<feature type="domain" description="SsuA/THI5-like" evidence="2">
    <location>
        <begin position="85"/>
        <end position="270"/>
    </location>
</feature>
<evidence type="ECO:0000256" key="1">
    <source>
        <dbReference type="SAM" id="SignalP"/>
    </source>
</evidence>
<evidence type="ECO:0000313" key="4">
    <source>
        <dbReference type="Proteomes" id="UP000029074"/>
    </source>
</evidence>
<gene>
    <name evidence="3" type="ORF">BGLCM_1463</name>
</gene>
<evidence type="ECO:0000259" key="2">
    <source>
        <dbReference type="Pfam" id="PF09084"/>
    </source>
</evidence>
<dbReference type="Pfam" id="PF09084">
    <property type="entry name" value="NMT1"/>
    <property type="match status" value="1"/>
</dbReference>
<dbReference type="Gene3D" id="3.40.190.10">
    <property type="entry name" value="Periplasmic binding protein-like II"/>
    <property type="match status" value="2"/>
</dbReference>
<dbReference type="EMBL" id="JGYW01000011">
    <property type="protein sequence ID" value="KFI57219.1"/>
    <property type="molecule type" value="Genomic_DNA"/>
</dbReference>
<dbReference type="PANTHER" id="PTHR30024">
    <property type="entry name" value="ALIPHATIC SULFONATES-BINDING PROTEIN-RELATED"/>
    <property type="match status" value="1"/>
</dbReference>
<dbReference type="CDD" id="cd01008">
    <property type="entry name" value="PBP2_NrtA_SsuA_CpmA_like"/>
    <property type="match status" value="1"/>
</dbReference>
<dbReference type="SUPFAM" id="SSF53850">
    <property type="entry name" value="Periplasmic binding protein-like II"/>
    <property type="match status" value="1"/>
</dbReference>
<organism evidence="3 4">
    <name type="scientific">Bifidobacterium gallicum DSM 20093 = LMG 11596</name>
    <dbReference type="NCBI Taxonomy" id="561180"/>
    <lineage>
        <taxon>Bacteria</taxon>
        <taxon>Bacillati</taxon>
        <taxon>Actinomycetota</taxon>
        <taxon>Actinomycetes</taxon>
        <taxon>Bifidobacteriales</taxon>
        <taxon>Bifidobacteriaceae</taxon>
        <taxon>Bifidobacterium</taxon>
    </lineage>
</organism>
<keyword evidence="4" id="KW-1185">Reference proteome</keyword>
<dbReference type="InterPro" id="IPR015168">
    <property type="entry name" value="SsuA/THI5"/>
</dbReference>
<sequence>MINHPFFTSPTTKRKGRTLRMTLAALCATALCSSLPACGTNNQASDETDTIRVAYLSTANYLTTLKDASWIDEAMAPYHVQFQGPFNPPTDAFQSVMAGASDTSSTGTGHFINLIAQNADWTAYAIEYYDGDSQGIVAAPDSGITSVADLAGKRIGIDTKGATGDYVVHAALDHAGLHYDDVETVELSQPDFQAAFTSGRIDALATYDQNLAAAIATPGAKLICDGSEYDSKNVSIHMVASSFANQHPDIVKKLYEALRRRSDEAAKDPQFIYDAYTTFGASDDIVNQVKQFDVPHIIPLDDEGRALLEAQAQQYVDFGFIDAKPDIAAHSLDCSE</sequence>
<protein>
    <submittedName>
        <fullName evidence="3">ABC transporter substrate-binding protein</fullName>
    </submittedName>
</protein>
<feature type="chain" id="PRO_5038828053" evidence="1">
    <location>
        <begin position="40"/>
        <end position="336"/>
    </location>
</feature>
<dbReference type="Proteomes" id="UP000029074">
    <property type="component" value="Unassembled WGS sequence"/>
</dbReference>
<keyword evidence="1" id="KW-0732">Signal</keyword>